<proteinExistence type="predicted"/>
<protein>
    <submittedName>
        <fullName evidence="1">7154_t:CDS:1</fullName>
    </submittedName>
</protein>
<dbReference type="AlphaFoldDB" id="A0A9N9PGX1"/>
<accession>A0A9N9PGX1</accession>
<reference evidence="1" key="1">
    <citation type="submission" date="2021-06" db="EMBL/GenBank/DDBJ databases">
        <authorList>
            <person name="Kallberg Y."/>
            <person name="Tangrot J."/>
            <person name="Rosling A."/>
        </authorList>
    </citation>
    <scope>NUCLEOTIDE SEQUENCE</scope>
    <source>
        <strain evidence="1">FL966</strain>
    </source>
</reference>
<dbReference type="Proteomes" id="UP000789759">
    <property type="component" value="Unassembled WGS sequence"/>
</dbReference>
<organism evidence="1 2">
    <name type="scientific">Cetraspora pellucida</name>
    <dbReference type="NCBI Taxonomy" id="1433469"/>
    <lineage>
        <taxon>Eukaryota</taxon>
        <taxon>Fungi</taxon>
        <taxon>Fungi incertae sedis</taxon>
        <taxon>Mucoromycota</taxon>
        <taxon>Glomeromycotina</taxon>
        <taxon>Glomeromycetes</taxon>
        <taxon>Diversisporales</taxon>
        <taxon>Gigasporaceae</taxon>
        <taxon>Cetraspora</taxon>
    </lineage>
</organism>
<dbReference type="EMBL" id="CAJVQA010056083">
    <property type="protein sequence ID" value="CAG8825595.1"/>
    <property type="molecule type" value="Genomic_DNA"/>
</dbReference>
<gene>
    <name evidence="1" type="ORF">CPELLU_LOCUS20120</name>
</gene>
<evidence type="ECO:0000313" key="2">
    <source>
        <dbReference type="Proteomes" id="UP000789759"/>
    </source>
</evidence>
<keyword evidence="2" id="KW-1185">Reference proteome</keyword>
<evidence type="ECO:0000313" key="1">
    <source>
        <dbReference type="EMBL" id="CAG8825595.1"/>
    </source>
</evidence>
<comment type="caution">
    <text evidence="1">The sequence shown here is derived from an EMBL/GenBank/DDBJ whole genome shotgun (WGS) entry which is preliminary data.</text>
</comment>
<name>A0A9N9PGX1_9GLOM</name>
<dbReference type="OrthoDB" id="2397850at2759"/>
<sequence>MRSLGFLLQPLAGGIARIVADESGQGEKKILVECFMFWNSVKNMPDVILLETKDLQCCNSDTVSQALSESCTKYGFDTMRCLTFLSDNTNYMSGHIGGAITKFNQLTKSNCIRISCGLHILHLILNNFEETAFGKLPANTGFSKTWHPFNLLYLVWMLHDRYDRSDKDLLLNIRSETIRGLYKAWLDYQLTKYQQSLRSRWQYELITAEQYLEQ</sequence>